<proteinExistence type="predicted"/>
<organism evidence="1 2">
    <name type="scientific">Populus trichocarpa</name>
    <name type="common">Western balsam poplar</name>
    <name type="synonym">Populus balsamifera subsp. trichocarpa</name>
    <dbReference type="NCBI Taxonomy" id="3694"/>
    <lineage>
        <taxon>Eukaryota</taxon>
        <taxon>Viridiplantae</taxon>
        <taxon>Streptophyta</taxon>
        <taxon>Embryophyta</taxon>
        <taxon>Tracheophyta</taxon>
        <taxon>Spermatophyta</taxon>
        <taxon>Magnoliopsida</taxon>
        <taxon>eudicotyledons</taxon>
        <taxon>Gunneridae</taxon>
        <taxon>Pentapetalae</taxon>
        <taxon>rosids</taxon>
        <taxon>fabids</taxon>
        <taxon>Malpighiales</taxon>
        <taxon>Salicaceae</taxon>
        <taxon>Saliceae</taxon>
        <taxon>Populus</taxon>
    </lineage>
</organism>
<dbReference type="EMBL" id="CM009297">
    <property type="protein sequence ID" value="KAI9390349.1"/>
    <property type="molecule type" value="Genomic_DNA"/>
</dbReference>
<accession>A0ACC0SN22</accession>
<sequence length="160" mass="18067">MISNPTQVNTHTPIKIRGRKYNSSSCFTCYPFLPIREAKAHNNPVSVSEIGFLTSQLGGIRISYNPPKPLTAPFTPAIQPLVARRICPFTGKKANRANKVSFSNHKTKKLQFVNLQYKRVWWEAGKRYVKLRLSTKALKTKQKNGLDAVAKKAGIDLRKE</sequence>
<name>A0ACC0SN22_POPTR</name>
<gene>
    <name evidence="1" type="ORF">POPTR_008G169800v4</name>
</gene>
<protein>
    <submittedName>
        <fullName evidence="1">Uncharacterized protein</fullName>
    </submittedName>
</protein>
<dbReference type="Proteomes" id="UP000006729">
    <property type="component" value="Chromosome 8"/>
</dbReference>
<comment type="caution">
    <text evidence="1">The sequence shown here is derived from an EMBL/GenBank/DDBJ whole genome shotgun (WGS) entry which is preliminary data.</text>
</comment>
<evidence type="ECO:0000313" key="1">
    <source>
        <dbReference type="EMBL" id="KAI9390349.1"/>
    </source>
</evidence>
<evidence type="ECO:0000313" key="2">
    <source>
        <dbReference type="Proteomes" id="UP000006729"/>
    </source>
</evidence>
<reference evidence="1 2" key="1">
    <citation type="journal article" date="2006" name="Science">
        <title>The genome of black cottonwood, Populus trichocarpa (Torr. &amp; Gray).</title>
        <authorList>
            <person name="Tuskan G.A."/>
            <person name="Difazio S."/>
            <person name="Jansson S."/>
            <person name="Bohlmann J."/>
            <person name="Grigoriev I."/>
            <person name="Hellsten U."/>
            <person name="Putnam N."/>
            <person name="Ralph S."/>
            <person name="Rombauts S."/>
            <person name="Salamov A."/>
            <person name="Schein J."/>
            <person name="Sterck L."/>
            <person name="Aerts A."/>
            <person name="Bhalerao R.R."/>
            <person name="Bhalerao R.P."/>
            <person name="Blaudez D."/>
            <person name="Boerjan W."/>
            <person name="Brun A."/>
            <person name="Brunner A."/>
            <person name="Busov V."/>
            <person name="Campbell M."/>
            <person name="Carlson J."/>
            <person name="Chalot M."/>
            <person name="Chapman J."/>
            <person name="Chen G.L."/>
            <person name="Cooper D."/>
            <person name="Coutinho P.M."/>
            <person name="Couturier J."/>
            <person name="Covert S."/>
            <person name="Cronk Q."/>
            <person name="Cunningham R."/>
            <person name="Davis J."/>
            <person name="Degroeve S."/>
            <person name="Dejardin A."/>
            <person name="Depamphilis C."/>
            <person name="Detter J."/>
            <person name="Dirks B."/>
            <person name="Dubchak I."/>
            <person name="Duplessis S."/>
            <person name="Ehlting J."/>
            <person name="Ellis B."/>
            <person name="Gendler K."/>
            <person name="Goodstein D."/>
            <person name="Gribskov M."/>
            <person name="Grimwood J."/>
            <person name="Groover A."/>
            <person name="Gunter L."/>
            <person name="Hamberger B."/>
            <person name="Heinze B."/>
            <person name="Helariutta Y."/>
            <person name="Henrissat B."/>
            <person name="Holligan D."/>
            <person name="Holt R."/>
            <person name="Huang W."/>
            <person name="Islam-Faridi N."/>
            <person name="Jones S."/>
            <person name="Jones-Rhoades M."/>
            <person name="Jorgensen R."/>
            <person name="Joshi C."/>
            <person name="Kangasjarvi J."/>
            <person name="Karlsson J."/>
            <person name="Kelleher C."/>
            <person name="Kirkpatrick R."/>
            <person name="Kirst M."/>
            <person name="Kohler A."/>
            <person name="Kalluri U."/>
            <person name="Larimer F."/>
            <person name="Leebens-Mack J."/>
            <person name="Leple J.C."/>
            <person name="Locascio P."/>
            <person name="Lou Y."/>
            <person name="Lucas S."/>
            <person name="Martin F."/>
            <person name="Montanini B."/>
            <person name="Napoli C."/>
            <person name="Nelson D.R."/>
            <person name="Nelson C."/>
            <person name="Nieminen K."/>
            <person name="Nilsson O."/>
            <person name="Pereda V."/>
            <person name="Peter G."/>
            <person name="Philippe R."/>
            <person name="Pilate G."/>
            <person name="Poliakov A."/>
            <person name="Razumovskaya J."/>
            <person name="Richardson P."/>
            <person name="Rinaldi C."/>
            <person name="Ritland K."/>
            <person name="Rouze P."/>
            <person name="Ryaboy D."/>
            <person name="Schmutz J."/>
            <person name="Schrader J."/>
            <person name="Segerman B."/>
            <person name="Shin H."/>
            <person name="Siddiqui A."/>
            <person name="Sterky F."/>
            <person name="Terry A."/>
            <person name="Tsai C.J."/>
            <person name="Uberbacher E."/>
            <person name="Unneberg P."/>
            <person name="Vahala J."/>
            <person name="Wall K."/>
            <person name="Wessler S."/>
            <person name="Yang G."/>
            <person name="Yin T."/>
            <person name="Douglas C."/>
            <person name="Marra M."/>
            <person name="Sandberg G."/>
            <person name="Van de Peer Y."/>
            <person name="Rokhsar D."/>
        </authorList>
    </citation>
    <scope>NUCLEOTIDE SEQUENCE [LARGE SCALE GENOMIC DNA]</scope>
    <source>
        <strain evidence="2">cv. Nisqually</strain>
    </source>
</reference>
<keyword evidence="2" id="KW-1185">Reference proteome</keyword>